<gene>
    <name evidence="11" type="ORF">PV07_05211</name>
</gene>
<dbReference type="GO" id="GO:0005524">
    <property type="term" value="F:ATP binding"/>
    <property type="evidence" value="ECO:0007669"/>
    <property type="project" value="UniProtKB-KW"/>
</dbReference>
<dbReference type="GO" id="GO:0004674">
    <property type="term" value="F:protein serine/threonine kinase activity"/>
    <property type="evidence" value="ECO:0007669"/>
    <property type="project" value="UniProtKB-KW"/>
</dbReference>
<comment type="catalytic activity">
    <reaction evidence="8">
        <text>L-seryl-[protein] + ATP = O-phospho-L-seryl-[protein] + ADP + H(+)</text>
        <dbReference type="Rhea" id="RHEA:17989"/>
        <dbReference type="Rhea" id="RHEA-COMP:9863"/>
        <dbReference type="Rhea" id="RHEA-COMP:11604"/>
        <dbReference type="ChEBI" id="CHEBI:15378"/>
        <dbReference type="ChEBI" id="CHEBI:29999"/>
        <dbReference type="ChEBI" id="CHEBI:30616"/>
        <dbReference type="ChEBI" id="CHEBI:83421"/>
        <dbReference type="ChEBI" id="CHEBI:456216"/>
        <dbReference type="EC" id="2.7.11.1"/>
    </reaction>
</comment>
<dbReference type="SMART" id="SM00220">
    <property type="entry name" value="S_TKc"/>
    <property type="match status" value="1"/>
</dbReference>
<evidence type="ECO:0000256" key="2">
    <source>
        <dbReference type="ARBA" id="ARBA00022527"/>
    </source>
</evidence>
<keyword evidence="12" id="KW-1185">Reference proteome</keyword>
<keyword evidence="6" id="KW-0067">ATP-binding</keyword>
<dbReference type="PANTHER" id="PTHR43671">
    <property type="entry name" value="SERINE/THREONINE-PROTEIN KINASE NEK"/>
    <property type="match status" value="1"/>
</dbReference>
<dbReference type="SUPFAM" id="SSF56112">
    <property type="entry name" value="Protein kinase-like (PK-like)"/>
    <property type="match status" value="1"/>
</dbReference>
<organism evidence="11 12">
    <name type="scientific">Cladophialophora immunda</name>
    <dbReference type="NCBI Taxonomy" id="569365"/>
    <lineage>
        <taxon>Eukaryota</taxon>
        <taxon>Fungi</taxon>
        <taxon>Dikarya</taxon>
        <taxon>Ascomycota</taxon>
        <taxon>Pezizomycotina</taxon>
        <taxon>Eurotiomycetes</taxon>
        <taxon>Chaetothyriomycetidae</taxon>
        <taxon>Chaetothyriales</taxon>
        <taxon>Herpotrichiellaceae</taxon>
        <taxon>Cladophialophora</taxon>
    </lineage>
</organism>
<dbReference type="RefSeq" id="XP_016249609.1">
    <property type="nucleotide sequence ID" value="XM_016392090.1"/>
</dbReference>
<dbReference type="Gene3D" id="1.10.510.10">
    <property type="entry name" value="Transferase(Phosphotransferase) domain 1"/>
    <property type="match status" value="1"/>
</dbReference>
<evidence type="ECO:0000256" key="3">
    <source>
        <dbReference type="ARBA" id="ARBA00022679"/>
    </source>
</evidence>
<dbReference type="HOGENOM" id="CLU_312379_0_0_1"/>
<evidence type="ECO:0000259" key="10">
    <source>
        <dbReference type="PROSITE" id="PS50011"/>
    </source>
</evidence>
<evidence type="ECO:0000256" key="5">
    <source>
        <dbReference type="ARBA" id="ARBA00022777"/>
    </source>
</evidence>
<dbReference type="VEuPathDB" id="FungiDB:PV07_05211"/>
<evidence type="ECO:0000256" key="4">
    <source>
        <dbReference type="ARBA" id="ARBA00022741"/>
    </source>
</evidence>
<sequence>MTSTTNALQDCYNSLIAKIEDFLDDVALEAPAAASTRASTWLENLLAGLDSWGVDIRASDGSLALIENSPVGFEVRSILLEIDHDLSSPSSIITAFTPLKPPSETPDIKPDSGDKTKIHSISSALGNLRDLANPIRLVLVTTHSTGPYEVLKSRIDDISAKYQNSASQPLDGGGNVTRDQLENEMAKIEIPLRPSTEYLEGAKDSIPSPRPTIKPGQALCTLIITSYQKPLAQIEDLIVEYAEETAFEKLSATATEWLTAHTRGPDEVFYLKAGQIKLVRDDTNTVAFRGILESEREWEEHFPRRIYQFLGSNGNVRFHLEIEWEYSSLQVKPVHGLPYKDIIRSAIRDKMRKNWQGNKYVPQKDLDRIMTQETISKLIREDGTLNDAEFFQLTGEKRLEEETFTDLIKLIRLQGAGLFAFCVYADLPLVFFYWMWKQGLRDTNLPLSESDLPDKQYRTNSTIAFPDSGGFAPHMFARNEMEGLRHFHLRHDAVVPILLDEDRFDHILGEGSLWKVYKVHIDGDHHSFSPFRGQPFVLKAFREPRATAQMDVDNVSSTLNRHAEVSHPNITTHLASWDQDRCYYMLFRCADCSLRKYMKGPPPVLTKSNLLSLLCQMRGLADGLRYIHNLAPSNLVPDLVDEKGKNKPGRRRQACFHHDLKPANILVTVNPDDGDLLFSISDFGTRRIGQILQDSARRRLSKNPLSDSVVPAYGAPDALLEGRASRPYDLWSMGCIFLELLTWIVGLEEEGVENFAKRRREDSPPFRGDFRLSFWDQDQSRNVYLKPSVERQLRLLKDHCEGWGVFPELVRVVCRLLNVQPRRRPDASQLVNALDAILIQARRDLRNETFYLGGPSARSQIVIASFYNTGSDDGSRRSSIDAGPHRAQYGTPFPDIRERPDIEGVGQWVASLIPEDVVSLSYAGFHQVVADPPAVDDKG</sequence>
<keyword evidence="4" id="KW-0547">Nucleotide-binding</keyword>
<dbReference type="PANTHER" id="PTHR43671:SF98">
    <property type="entry name" value="SERINE_THREONINE-PROTEIN KINASE NEK11"/>
    <property type="match status" value="1"/>
</dbReference>
<keyword evidence="2" id="KW-0723">Serine/threonine-protein kinase</keyword>
<evidence type="ECO:0000256" key="6">
    <source>
        <dbReference type="ARBA" id="ARBA00022840"/>
    </source>
</evidence>
<dbReference type="InterPro" id="IPR050660">
    <property type="entry name" value="NEK_Ser/Thr_kinase"/>
</dbReference>
<dbReference type="EC" id="2.7.11.1" evidence="1"/>
<dbReference type="AlphaFoldDB" id="A0A0D2CE20"/>
<dbReference type="GeneID" id="27344405"/>
<feature type="region of interest" description="Disordered" evidence="9">
    <location>
        <begin position="872"/>
        <end position="891"/>
    </location>
</feature>
<keyword evidence="3" id="KW-0808">Transferase</keyword>
<evidence type="ECO:0000256" key="7">
    <source>
        <dbReference type="ARBA" id="ARBA00047899"/>
    </source>
</evidence>
<dbReference type="InterPro" id="IPR000719">
    <property type="entry name" value="Prot_kinase_dom"/>
</dbReference>
<dbReference type="PROSITE" id="PS50011">
    <property type="entry name" value="PROTEIN_KINASE_DOM"/>
    <property type="match status" value="1"/>
</dbReference>
<dbReference type="Proteomes" id="UP000054466">
    <property type="component" value="Unassembled WGS sequence"/>
</dbReference>
<evidence type="ECO:0000256" key="8">
    <source>
        <dbReference type="ARBA" id="ARBA00048679"/>
    </source>
</evidence>
<evidence type="ECO:0000313" key="12">
    <source>
        <dbReference type="Proteomes" id="UP000054466"/>
    </source>
</evidence>
<dbReference type="OrthoDB" id="4161807at2759"/>
<feature type="domain" description="Protein kinase" evidence="10">
    <location>
        <begin position="502"/>
        <end position="838"/>
    </location>
</feature>
<protein>
    <recommendedName>
        <fullName evidence="1">non-specific serine/threonine protein kinase</fullName>
        <ecNumber evidence="1">2.7.11.1</ecNumber>
    </recommendedName>
</protein>
<reference evidence="11 12" key="1">
    <citation type="submission" date="2015-01" db="EMBL/GenBank/DDBJ databases">
        <title>The Genome Sequence of Cladophialophora immunda CBS83496.</title>
        <authorList>
            <consortium name="The Broad Institute Genomics Platform"/>
            <person name="Cuomo C."/>
            <person name="de Hoog S."/>
            <person name="Gorbushina A."/>
            <person name="Stielow B."/>
            <person name="Teixiera M."/>
            <person name="Abouelleil A."/>
            <person name="Chapman S.B."/>
            <person name="Priest M."/>
            <person name="Young S.K."/>
            <person name="Wortman J."/>
            <person name="Nusbaum C."/>
            <person name="Birren B."/>
        </authorList>
    </citation>
    <scope>NUCLEOTIDE SEQUENCE [LARGE SCALE GENOMIC DNA]</scope>
    <source>
        <strain evidence="11 12">CBS 83496</strain>
    </source>
</reference>
<dbReference type="InterPro" id="IPR008271">
    <property type="entry name" value="Ser/Thr_kinase_AS"/>
</dbReference>
<dbReference type="Pfam" id="PF00069">
    <property type="entry name" value="Pkinase"/>
    <property type="match status" value="1"/>
</dbReference>
<dbReference type="EMBL" id="KN847042">
    <property type="protein sequence ID" value="KIW29393.1"/>
    <property type="molecule type" value="Genomic_DNA"/>
</dbReference>
<proteinExistence type="predicted"/>
<dbReference type="InterPro" id="IPR011009">
    <property type="entry name" value="Kinase-like_dom_sf"/>
</dbReference>
<dbReference type="GO" id="GO:0005634">
    <property type="term" value="C:nucleus"/>
    <property type="evidence" value="ECO:0007669"/>
    <property type="project" value="TreeGrafter"/>
</dbReference>
<dbReference type="CDD" id="cd00180">
    <property type="entry name" value="PKc"/>
    <property type="match status" value="1"/>
</dbReference>
<dbReference type="STRING" id="569365.A0A0D2CE20"/>
<comment type="catalytic activity">
    <reaction evidence="7">
        <text>L-threonyl-[protein] + ATP = O-phospho-L-threonyl-[protein] + ADP + H(+)</text>
        <dbReference type="Rhea" id="RHEA:46608"/>
        <dbReference type="Rhea" id="RHEA-COMP:11060"/>
        <dbReference type="Rhea" id="RHEA-COMP:11605"/>
        <dbReference type="ChEBI" id="CHEBI:15378"/>
        <dbReference type="ChEBI" id="CHEBI:30013"/>
        <dbReference type="ChEBI" id="CHEBI:30616"/>
        <dbReference type="ChEBI" id="CHEBI:61977"/>
        <dbReference type="ChEBI" id="CHEBI:456216"/>
        <dbReference type="EC" id="2.7.11.1"/>
    </reaction>
</comment>
<name>A0A0D2CE20_9EURO</name>
<evidence type="ECO:0000256" key="9">
    <source>
        <dbReference type="SAM" id="MobiDB-lite"/>
    </source>
</evidence>
<dbReference type="PROSITE" id="PS00108">
    <property type="entry name" value="PROTEIN_KINASE_ST"/>
    <property type="match status" value="1"/>
</dbReference>
<evidence type="ECO:0000256" key="1">
    <source>
        <dbReference type="ARBA" id="ARBA00012513"/>
    </source>
</evidence>
<evidence type="ECO:0000313" key="11">
    <source>
        <dbReference type="EMBL" id="KIW29393.1"/>
    </source>
</evidence>
<keyword evidence="5" id="KW-0418">Kinase</keyword>
<accession>A0A0D2CE20</accession>